<proteinExistence type="predicted"/>
<accession>A0A1I0GLS7</accession>
<organism evidence="1 2">
    <name type="scientific">Enterocloster clostridioformis</name>
    <dbReference type="NCBI Taxonomy" id="1531"/>
    <lineage>
        <taxon>Bacteria</taxon>
        <taxon>Bacillati</taxon>
        <taxon>Bacillota</taxon>
        <taxon>Clostridia</taxon>
        <taxon>Lachnospirales</taxon>
        <taxon>Lachnospiraceae</taxon>
        <taxon>Enterocloster</taxon>
    </lineage>
</organism>
<evidence type="ECO:0000313" key="1">
    <source>
        <dbReference type="EMBL" id="SET71949.1"/>
    </source>
</evidence>
<dbReference type="AlphaFoldDB" id="A0A1I0GLS7"/>
<name>A0A1I0GLS7_9FIRM</name>
<sequence>MDKNKNKELRKAALEIIEGRRNVTEAELLDSDCRYTTVLVDGVSYKIYMVGTDECFDMDEFYQYGITDNNRLLKFYFDLPDDDDFDGDLSNVDYSQAYRVVDVTGEWDYTDLGVFLDALK</sequence>
<evidence type="ECO:0000313" key="2">
    <source>
        <dbReference type="Proteomes" id="UP000182121"/>
    </source>
</evidence>
<comment type="caution">
    <text evidence="1">The sequence shown here is derived from an EMBL/GenBank/DDBJ whole genome shotgun (WGS) entry which is preliminary data.</text>
</comment>
<protein>
    <submittedName>
        <fullName evidence="1">Uncharacterized protein</fullName>
    </submittedName>
</protein>
<dbReference type="EMBL" id="FOIO01000020">
    <property type="protein sequence ID" value="SET71949.1"/>
    <property type="molecule type" value="Genomic_DNA"/>
</dbReference>
<dbReference type="RefSeq" id="WP_074662643.1">
    <property type="nucleotide sequence ID" value="NZ_FOIO01000020.1"/>
</dbReference>
<reference evidence="1 2" key="1">
    <citation type="submission" date="2016-10" db="EMBL/GenBank/DDBJ databases">
        <authorList>
            <person name="Varghese N."/>
            <person name="Submissions S."/>
        </authorList>
    </citation>
    <scope>NUCLEOTIDE SEQUENCE [LARGE SCALE GENOMIC DNA]</scope>
    <source>
        <strain evidence="1 2">NLAE-zl-C196</strain>
    </source>
</reference>
<dbReference type="Proteomes" id="UP000182121">
    <property type="component" value="Unassembled WGS sequence"/>
</dbReference>
<gene>
    <name evidence="1" type="ORF">SAMN05216521_102074</name>
</gene>